<dbReference type="EMBL" id="PYAT01000008">
    <property type="protein sequence ID" value="PSL35152.1"/>
    <property type="molecule type" value="Genomic_DNA"/>
</dbReference>
<dbReference type="OrthoDB" id="2421809at2"/>
<keyword evidence="3" id="KW-1185">Reference proteome</keyword>
<dbReference type="RefSeq" id="WP_106533833.1">
    <property type="nucleotide sequence ID" value="NZ_PYAT01000008.1"/>
</dbReference>
<reference evidence="2 3" key="1">
    <citation type="submission" date="2018-03" db="EMBL/GenBank/DDBJ databases">
        <title>Genomic Encyclopedia of Type Strains, Phase III (KMG-III): the genomes of soil and plant-associated and newly described type strains.</title>
        <authorList>
            <person name="Whitman W."/>
        </authorList>
    </citation>
    <scope>NUCLEOTIDE SEQUENCE [LARGE SCALE GENOMIC DNA]</scope>
    <source>
        <strain evidence="2 3">CGMCC 1.12259</strain>
    </source>
</reference>
<keyword evidence="1" id="KW-1133">Transmembrane helix</keyword>
<proteinExistence type="predicted"/>
<comment type="caution">
    <text evidence="2">The sequence shown here is derived from an EMBL/GenBank/DDBJ whole genome shotgun (WGS) entry which is preliminary data.</text>
</comment>
<evidence type="ECO:0000256" key="1">
    <source>
        <dbReference type="SAM" id="Phobius"/>
    </source>
</evidence>
<organism evidence="2 3">
    <name type="scientific">Planomicrobium soli</name>
    <dbReference type="NCBI Taxonomy" id="1176648"/>
    <lineage>
        <taxon>Bacteria</taxon>
        <taxon>Bacillati</taxon>
        <taxon>Bacillota</taxon>
        <taxon>Bacilli</taxon>
        <taxon>Bacillales</taxon>
        <taxon>Caryophanaceae</taxon>
        <taxon>Planomicrobium</taxon>
    </lineage>
</organism>
<keyword evidence="1" id="KW-0472">Membrane</keyword>
<dbReference type="AlphaFoldDB" id="A0A2P8GMG5"/>
<accession>A0A2P8GMG5</accession>
<keyword evidence="1" id="KW-0812">Transmembrane</keyword>
<dbReference type="Proteomes" id="UP000242682">
    <property type="component" value="Unassembled WGS sequence"/>
</dbReference>
<evidence type="ECO:0000313" key="3">
    <source>
        <dbReference type="Proteomes" id="UP000242682"/>
    </source>
</evidence>
<protein>
    <submittedName>
        <fullName evidence="2">Uncharacterized protein</fullName>
    </submittedName>
</protein>
<feature type="transmembrane region" description="Helical" evidence="1">
    <location>
        <begin position="12"/>
        <end position="32"/>
    </location>
</feature>
<gene>
    <name evidence="2" type="ORF">B0H99_10854</name>
</gene>
<evidence type="ECO:0000313" key="2">
    <source>
        <dbReference type="EMBL" id="PSL35152.1"/>
    </source>
</evidence>
<sequence length="492" mass="55201">MNYLTNQRGYALLVVLLVIMLFFGFSAIFLSGSMSHAKQEKTVDTTNQSVAAAEMGVVDYASRFEMDIDKTRERVSAQTQLALNNLISCIVPPTGAQCDTAAKRSAWEQKIDQDMRKLYLEEIAKKIAQLREIAENQTTFKKTPFQEGQISYLIKSVTSTPFTSSDTALEQIIVELEIEGTSKEAAKKLSTSFKIEVPDTFLNPDEALKVDTIVITQEKDVSYDDVFRLNSSSKTCATLLHEVRTGTATAPYECMSQPGEKLMTFINHIKNEGYNPEDFRVYTDSFVNYVCNTNCNSLNFHGVNVIVKHTDMDAFNNMNNLVNANLVINGKLDVGNNLNNLGKNGIKQNIIVKELDVDNNIKMYYTNFLILGYGDRTDANIKWGNHFEVANYSRLCIDIDRINQTDLERLSKEVTFSDSGSLIYFTKDPSKTFTLTGAKRQATDTAVHVTKMDNYTTFLENCGVTLKNTQTVPTDVAVPIVIDTGFDFEVEY</sequence>
<name>A0A2P8GMG5_9BACL</name>